<dbReference type="AlphaFoldDB" id="A0A0A9ERW6"/>
<sequence length="26" mass="3094">MEREGGISPRMSPLAQVWLLYDLKFR</sequence>
<evidence type="ECO:0000313" key="1">
    <source>
        <dbReference type="EMBL" id="JAE01744.1"/>
    </source>
</evidence>
<accession>A0A0A9ERW6</accession>
<reference evidence="1" key="2">
    <citation type="journal article" date="2015" name="Data Brief">
        <title>Shoot transcriptome of the giant reed, Arundo donax.</title>
        <authorList>
            <person name="Barrero R.A."/>
            <person name="Guerrero F.D."/>
            <person name="Moolhuijzen P."/>
            <person name="Goolsby J.A."/>
            <person name="Tidwell J."/>
            <person name="Bellgard S.E."/>
            <person name="Bellgard M.I."/>
        </authorList>
    </citation>
    <scope>NUCLEOTIDE SEQUENCE</scope>
    <source>
        <tissue evidence="1">Shoot tissue taken approximately 20 cm above the soil surface</tissue>
    </source>
</reference>
<protein>
    <submittedName>
        <fullName evidence="1">Uncharacterized protein</fullName>
    </submittedName>
</protein>
<proteinExistence type="predicted"/>
<name>A0A0A9ERW6_ARUDO</name>
<organism evidence="1">
    <name type="scientific">Arundo donax</name>
    <name type="common">Giant reed</name>
    <name type="synonym">Donax arundinaceus</name>
    <dbReference type="NCBI Taxonomy" id="35708"/>
    <lineage>
        <taxon>Eukaryota</taxon>
        <taxon>Viridiplantae</taxon>
        <taxon>Streptophyta</taxon>
        <taxon>Embryophyta</taxon>
        <taxon>Tracheophyta</taxon>
        <taxon>Spermatophyta</taxon>
        <taxon>Magnoliopsida</taxon>
        <taxon>Liliopsida</taxon>
        <taxon>Poales</taxon>
        <taxon>Poaceae</taxon>
        <taxon>PACMAD clade</taxon>
        <taxon>Arundinoideae</taxon>
        <taxon>Arundineae</taxon>
        <taxon>Arundo</taxon>
    </lineage>
</organism>
<reference evidence="1" key="1">
    <citation type="submission" date="2014-09" db="EMBL/GenBank/DDBJ databases">
        <authorList>
            <person name="Magalhaes I.L.F."/>
            <person name="Oliveira U."/>
            <person name="Santos F.R."/>
            <person name="Vidigal T.H.D.A."/>
            <person name="Brescovit A.D."/>
            <person name="Santos A.J."/>
        </authorList>
    </citation>
    <scope>NUCLEOTIDE SEQUENCE</scope>
    <source>
        <tissue evidence="1">Shoot tissue taken approximately 20 cm above the soil surface</tissue>
    </source>
</reference>
<dbReference type="EMBL" id="GBRH01196152">
    <property type="protein sequence ID" value="JAE01744.1"/>
    <property type="molecule type" value="Transcribed_RNA"/>
</dbReference>